<dbReference type="InterPro" id="IPR001387">
    <property type="entry name" value="Cro/C1-type_HTH"/>
</dbReference>
<evidence type="ECO:0000313" key="2">
    <source>
        <dbReference type="EMBL" id="HIR09132.1"/>
    </source>
</evidence>
<dbReference type="GO" id="GO:0003677">
    <property type="term" value="F:DNA binding"/>
    <property type="evidence" value="ECO:0007669"/>
    <property type="project" value="InterPro"/>
</dbReference>
<gene>
    <name evidence="2" type="ORF">IAA70_01875</name>
</gene>
<accession>A0A9D1D6M5</accession>
<protein>
    <submittedName>
        <fullName evidence="2">Helix-turn-helix transcriptional regulator</fullName>
    </submittedName>
</protein>
<dbReference type="Gene3D" id="1.10.260.40">
    <property type="entry name" value="lambda repressor-like DNA-binding domains"/>
    <property type="match status" value="1"/>
</dbReference>
<dbReference type="AlphaFoldDB" id="A0A9D1D6M5"/>
<dbReference type="CDD" id="cd00093">
    <property type="entry name" value="HTH_XRE"/>
    <property type="match status" value="1"/>
</dbReference>
<reference evidence="2" key="1">
    <citation type="submission" date="2020-10" db="EMBL/GenBank/DDBJ databases">
        <authorList>
            <person name="Gilroy R."/>
        </authorList>
    </citation>
    <scope>NUCLEOTIDE SEQUENCE</scope>
    <source>
        <strain evidence="2">ChiHjej9B8-7071</strain>
    </source>
</reference>
<name>A0A9D1D6M5_9FIRM</name>
<dbReference type="Proteomes" id="UP000824258">
    <property type="component" value="Unassembled WGS sequence"/>
</dbReference>
<organism evidence="2 3">
    <name type="scientific">Candidatus Avoscillospira stercoripullorum</name>
    <dbReference type="NCBI Taxonomy" id="2840709"/>
    <lineage>
        <taxon>Bacteria</taxon>
        <taxon>Bacillati</taxon>
        <taxon>Bacillota</taxon>
        <taxon>Clostridia</taxon>
        <taxon>Eubacteriales</taxon>
        <taxon>Oscillospiraceae</taxon>
        <taxon>Oscillospiraceae incertae sedis</taxon>
        <taxon>Candidatus Avoscillospira</taxon>
    </lineage>
</organism>
<dbReference type="Pfam" id="PF01381">
    <property type="entry name" value="HTH_3"/>
    <property type="match status" value="1"/>
</dbReference>
<evidence type="ECO:0000259" key="1">
    <source>
        <dbReference type="PROSITE" id="PS50943"/>
    </source>
</evidence>
<dbReference type="PROSITE" id="PS50943">
    <property type="entry name" value="HTH_CROC1"/>
    <property type="match status" value="1"/>
</dbReference>
<dbReference type="EMBL" id="DVGD01000052">
    <property type="protein sequence ID" value="HIR09132.1"/>
    <property type="molecule type" value="Genomic_DNA"/>
</dbReference>
<evidence type="ECO:0000313" key="3">
    <source>
        <dbReference type="Proteomes" id="UP000824258"/>
    </source>
</evidence>
<reference evidence="2" key="2">
    <citation type="journal article" date="2021" name="PeerJ">
        <title>Extensive microbial diversity within the chicken gut microbiome revealed by metagenomics and culture.</title>
        <authorList>
            <person name="Gilroy R."/>
            <person name="Ravi A."/>
            <person name="Getino M."/>
            <person name="Pursley I."/>
            <person name="Horton D.L."/>
            <person name="Alikhan N.F."/>
            <person name="Baker D."/>
            <person name="Gharbi K."/>
            <person name="Hall N."/>
            <person name="Watson M."/>
            <person name="Adriaenssens E.M."/>
            <person name="Foster-Nyarko E."/>
            <person name="Jarju S."/>
            <person name="Secka A."/>
            <person name="Antonio M."/>
            <person name="Oren A."/>
            <person name="Chaudhuri R.R."/>
            <person name="La Ragione R."/>
            <person name="Hildebrand F."/>
            <person name="Pallen M.J."/>
        </authorList>
    </citation>
    <scope>NUCLEOTIDE SEQUENCE</scope>
    <source>
        <strain evidence="2">ChiHjej9B8-7071</strain>
    </source>
</reference>
<sequence length="202" mass="22707">MSTLEKYNGVFPERLRKLLDDRSVTRTELARELNISRQAVSQYADGTGQPNIDKLKTIALFFSVSSDYLIGLSDYERIETKELTAEDMGILDEAAQQLSKDKQDLQGISGAFLSLLAKSPQFGNFASAASDYIQAVNHAKSWSNTVSGVYYERKNVRMKQFLLFEALLDVLAYSVPVPDFVEKEKKAREKEASYNAVNPEDD</sequence>
<comment type="caution">
    <text evidence="2">The sequence shown here is derived from an EMBL/GenBank/DDBJ whole genome shotgun (WGS) entry which is preliminary data.</text>
</comment>
<dbReference type="InterPro" id="IPR010982">
    <property type="entry name" value="Lambda_DNA-bd_dom_sf"/>
</dbReference>
<feature type="domain" description="HTH cro/C1-type" evidence="1">
    <location>
        <begin position="15"/>
        <end position="69"/>
    </location>
</feature>
<dbReference type="SUPFAM" id="SSF47413">
    <property type="entry name" value="lambda repressor-like DNA-binding domains"/>
    <property type="match status" value="1"/>
</dbReference>
<dbReference type="SMART" id="SM00530">
    <property type="entry name" value="HTH_XRE"/>
    <property type="match status" value="1"/>
</dbReference>
<proteinExistence type="predicted"/>